<evidence type="ECO:0000313" key="3">
    <source>
        <dbReference type="Proteomes" id="UP000729402"/>
    </source>
</evidence>
<name>A0A8J5SNC4_ZIZPA</name>
<proteinExistence type="predicted"/>
<organism evidence="2 3">
    <name type="scientific">Zizania palustris</name>
    <name type="common">Northern wild rice</name>
    <dbReference type="NCBI Taxonomy" id="103762"/>
    <lineage>
        <taxon>Eukaryota</taxon>
        <taxon>Viridiplantae</taxon>
        <taxon>Streptophyta</taxon>
        <taxon>Embryophyta</taxon>
        <taxon>Tracheophyta</taxon>
        <taxon>Spermatophyta</taxon>
        <taxon>Magnoliopsida</taxon>
        <taxon>Liliopsida</taxon>
        <taxon>Poales</taxon>
        <taxon>Poaceae</taxon>
        <taxon>BOP clade</taxon>
        <taxon>Oryzoideae</taxon>
        <taxon>Oryzeae</taxon>
        <taxon>Zizaniinae</taxon>
        <taxon>Zizania</taxon>
    </lineage>
</organism>
<comment type="caution">
    <text evidence="2">The sequence shown here is derived from an EMBL/GenBank/DDBJ whole genome shotgun (WGS) entry which is preliminary data.</text>
</comment>
<gene>
    <name evidence="2" type="ORF">GUJ93_ZPchr0006g42589</name>
</gene>
<feature type="region of interest" description="Disordered" evidence="1">
    <location>
        <begin position="89"/>
        <end position="114"/>
    </location>
</feature>
<sequence>MVVVYSINPLGTTPSSPLVWDRIPGASGRSGGDMEAHHRYIDDEETKSGGRLPSRRCTRRGDEEWREAAMEPMRHSQYCHWLAHPGIHRRPHDGLPPSSTTCRRALWSPPSGGQ</sequence>
<reference evidence="2" key="1">
    <citation type="journal article" date="2021" name="bioRxiv">
        <title>Whole Genome Assembly and Annotation of Northern Wild Rice, Zizania palustris L., Supports a Whole Genome Duplication in the Zizania Genus.</title>
        <authorList>
            <person name="Haas M."/>
            <person name="Kono T."/>
            <person name="Macchietto M."/>
            <person name="Millas R."/>
            <person name="McGilp L."/>
            <person name="Shao M."/>
            <person name="Duquette J."/>
            <person name="Hirsch C.N."/>
            <person name="Kimball J."/>
        </authorList>
    </citation>
    <scope>NUCLEOTIDE SEQUENCE</scope>
    <source>
        <tissue evidence="2">Fresh leaf tissue</tissue>
    </source>
</reference>
<dbReference type="EMBL" id="JAAALK010000283">
    <property type="protein sequence ID" value="KAG8076888.1"/>
    <property type="molecule type" value="Genomic_DNA"/>
</dbReference>
<protein>
    <submittedName>
        <fullName evidence="2">Uncharacterized protein</fullName>
    </submittedName>
</protein>
<accession>A0A8J5SNC4</accession>
<dbReference type="Proteomes" id="UP000729402">
    <property type="component" value="Unassembled WGS sequence"/>
</dbReference>
<dbReference type="AlphaFoldDB" id="A0A8J5SNC4"/>
<evidence type="ECO:0000313" key="2">
    <source>
        <dbReference type="EMBL" id="KAG8076888.1"/>
    </source>
</evidence>
<keyword evidence="3" id="KW-1185">Reference proteome</keyword>
<reference evidence="2" key="2">
    <citation type="submission" date="2021-02" db="EMBL/GenBank/DDBJ databases">
        <authorList>
            <person name="Kimball J.A."/>
            <person name="Haas M.W."/>
            <person name="Macchietto M."/>
            <person name="Kono T."/>
            <person name="Duquette J."/>
            <person name="Shao M."/>
        </authorList>
    </citation>
    <scope>NUCLEOTIDE SEQUENCE</scope>
    <source>
        <tissue evidence="2">Fresh leaf tissue</tissue>
    </source>
</reference>
<evidence type="ECO:0000256" key="1">
    <source>
        <dbReference type="SAM" id="MobiDB-lite"/>
    </source>
</evidence>